<dbReference type="AlphaFoldDB" id="A0AAW1M3N9"/>
<protein>
    <recommendedName>
        <fullName evidence="3">DUF4219 domain-containing protein</fullName>
    </recommendedName>
</protein>
<accession>A0AAW1M3N9</accession>
<evidence type="ECO:0000313" key="1">
    <source>
        <dbReference type="EMBL" id="KAK9740218.1"/>
    </source>
</evidence>
<reference evidence="1" key="1">
    <citation type="submission" date="2024-03" db="EMBL/GenBank/DDBJ databases">
        <title>WGS assembly of Saponaria officinalis var. Norfolk2.</title>
        <authorList>
            <person name="Jenkins J."/>
            <person name="Shu S."/>
            <person name="Grimwood J."/>
            <person name="Barry K."/>
            <person name="Goodstein D."/>
            <person name="Schmutz J."/>
            <person name="Leebens-Mack J."/>
            <person name="Osbourn A."/>
        </authorList>
    </citation>
    <scope>NUCLEOTIDE SEQUENCE [LARGE SCALE GENOMIC DNA]</scope>
    <source>
        <strain evidence="1">JIC</strain>
    </source>
</reference>
<keyword evidence="2" id="KW-1185">Reference proteome</keyword>
<name>A0AAW1M3N9_SAPOF</name>
<evidence type="ECO:0000313" key="2">
    <source>
        <dbReference type="Proteomes" id="UP001443914"/>
    </source>
</evidence>
<dbReference type="EMBL" id="JBDFQZ010000003">
    <property type="protein sequence ID" value="KAK9740218.1"/>
    <property type="molecule type" value="Genomic_DNA"/>
</dbReference>
<evidence type="ECO:0008006" key="3">
    <source>
        <dbReference type="Google" id="ProtNLM"/>
    </source>
</evidence>
<dbReference type="Proteomes" id="UP001443914">
    <property type="component" value="Unassembled WGS sequence"/>
</dbReference>
<comment type="caution">
    <text evidence="1">The sequence shown here is derived from an EMBL/GenBank/DDBJ whole genome shotgun (WGS) entry which is preliminary data.</text>
</comment>
<gene>
    <name evidence="1" type="ORF">RND81_03G020000</name>
</gene>
<proteinExistence type="predicted"/>
<organism evidence="1 2">
    <name type="scientific">Saponaria officinalis</name>
    <name type="common">Common soapwort</name>
    <name type="synonym">Lychnis saponaria</name>
    <dbReference type="NCBI Taxonomy" id="3572"/>
    <lineage>
        <taxon>Eukaryota</taxon>
        <taxon>Viridiplantae</taxon>
        <taxon>Streptophyta</taxon>
        <taxon>Embryophyta</taxon>
        <taxon>Tracheophyta</taxon>
        <taxon>Spermatophyta</taxon>
        <taxon>Magnoliopsida</taxon>
        <taxon>eudicotyledons</taxon>
        <taxon>Gunneridae</taxon>
        <taxon>Pentapetalae</taxon>
        <taxon>Caryophyllales</taxon>
        <taxon>Caryophyllaceae</taxon>
        <taxon>Caryophylleae</taxon>
        <taxon>Saponaria</taxon>
    </lineage>
</organism>
<sequence>MSNSITYPQVNWVHTFRGEKYDLWCIQMKSIFISQGLWDLVQNGYEKPKDATEEASWDTTKKNTYIENQRRDHYALSLIYRGLDEVVLPRELAVLSHFHIIKEQRLPRKLE</sequence>